<dbReference type="InterPro" id="IPR010071">
    <property type="entry name" value="AA_adenyl_dom"/>
</dbReference>
<dbReference type="GeneID" id="63730078"/>
<keyword evidence="2" id="KW-0597">Phosphoprotein</keyword>
<dbReference type="InterPro" id="IPR001242">
    <property type="entry name" value="Condensation_dom"/>
</dbReference>
<dbReference type="SUPFAM" id="SSF52777">
    <property type="entry name" value="CoA-dependent acyltransferases"/>
    <property type="match status" value="4"/>
</dbReference>
<sequence length="1393" mass="154167">MLAVLKAGGAFVPLDPTHPAERHRAIITDINARVVLTSPLYSTHFSVMVSGVVMVDLQNLSQLPSNEVPASTVSPSSAAVVIYTSGSTGKAKGVVLEHRNLCTSMEAHGSALKIGPSSRVLQFAAHIFDISLQDILTTITRGGCVCIPSLQQRDNDLPGAINKYQVNWACITPTVAGHLLELKLVPTLKTLTLAGEAVSQRVVDIWSPAGETKLENFHNCYGPAECTIYCSWNGRVGQGSKPFNIGHSLASRHWVVNADNHNILQPIGSVGELVVEGPLVARGYLNDAAKTEASFITNPAWAAAGNETTRRMYRTGDLVRYTSDGSLDYLGRKDFQVKLHGQRIELGEVEHALLRDERVQDGVVLFPRSGSEQQRLVAIVSLHSSAGSDSKTATGTTRVLQPVHADQKRAACRQVMEVKEGLMSRLPNYMVPSVWIAVQDIPINASGKIDHAQITKWIESLQGAQRSDWVIDTEEEHLPAQSGAALQTPKQSQLRNIVSQILNLSPERVRFSRSFLGLGGDSITAMQLVAVARGQGLAVKVQDVLRSRSLTALLDRVLEASPTAEAGQISESIDLPFPLAPVQRLFMDMSQEPETHFNQSFFLQLQCRISESEMLHAVNEIAHRHSMLRVRFNYQNDAWEQRILAPTREAYRFTAHHGVTSEEIATILGTSQKSLHPVQGPVFAVDFIDNGNERLLYLVAHHLAIDLVSWRVILGELELLLGGKSLPSHRPFPFQTWVQRQIERAEQLEAAKELGFSIPAADFAYWGMDNRPNTYGDTIRERFTLDPSVTQSILQDSNRAWNTEPDDIFLAAFLSSMAQTFPSRLESLPAIFMENHGREAWDDTIDLAQTVGWFTTMSPVYARHSDLQSPAESVYKVKDLRRRVSHGGLMYFMSRFLTSGGQEAFGHHWPMEILFNNLGQYQQLERADALLKPHAPVAGVSDVSLRATRLALIEVSVVVVRGAARFDFVLNKHMKHLDLFARFVQNYERCLTSLASELPTMQPRRSLSDFHLLPSLTYRGLDRLNQALGDLQPLVEDIYPCSPMQDGLLLSQSQSPGNYQISFTYALHAPEGAPVHVHRLQKAWQQVVNRHAIMRTIFVDSVSDESAYLQVVLKNVDALARPENRGFAQPDHSLVISNSGAAQTIVELRVNHALIDAVSVGLLLHELQAAYDEAFLSTEAPGYQNYIRFLQEKDPNAADEYWARYVSGVEPCILPPMPDASSQEKQLRSLEIPLDEITQSLRHFCELHETTVANFFHAVWALVLRTFAASNNVCFGYLAAGREAAVPGIESIAGPFINLLVGRFDMDEANTVLDVMKRAQSDYAAGLEHQHYPLASLHHHLKLAGAPLFNTIISVQRGASQATDIASHQPSLTFESVKSHDPTEVKAAPIQNI</sequence>
<dbReference type="InterPro" id="IPR000873">
    <property type="entry name" value="AMP-dep_synth/lig_dom"/>
</dbReference>
<keyword evidence="1" id="KW-0596">Phosphopantetheine</keyword>
<dbReference type="CDD" id="cd05918">
    <property type="entry name" value="A_NRPS_SidN3_like"/>
    <property type="match status" value="1"/>
</dbReference>
<dbReference type="InterPro" id="IPR020845">
    <property type="entry name" value="AMP-binding_CS"/>
</dbReference>
<dbReference type="Gene3D" id="3.30.559.10">
    <property type="entry name" value="Chloramphenicol acetyltransferase-like domain"/>
    <property type="match status" value="2"/>
</dbReference>
<protein>
    <recommendedName>
        <fullName evidence="5">Carrier domain-containing protein</fullName>
    </recommendedName>
</protein>
<keyword evidence="3" id="KW-0436">Ligase</keyword>
<dbReference type="PROSITE" id="PS50075">
    <property type="entry name" value="CARRIER"/>
    <property type="match status" value="1"/>
</dbReference>
<dbReference type="STRING" id="1036611.A0A1L9PDL5"/>
<feature type="domain" description="Carrier" evidence="5">
    <location>
        <begin position="485"/>
        <end position="561"/>
    </location>
</feature>
<evidence type="ECO:0000256" key="1">
    <source>
        <dbReference type="ARBA" id="ARBA00022450"/>
    </source>
</evidence>
<evidence type="ECO:0000256" key="3">
    <source>
        <dbReference type="ARBA" id="ARBA00022598"/>
    </source>
</evidence>
<accession>A0A1L9PDL5</accession>
<dbReference type="SUPFAM" id="SSF56801">
    <property type="entry name" value="Acetyl-CoA synthetase-like"/>
    <property type="match status" value="1"/>
</dbReference>
<dbReference type="FunFam" id="3.30.559.30:FF:000002">
    <property type="entry name" value="Nonribosomal peptide synthase Pes1"/>
    <property type="match status" value="1"/>
</dbReference>
<dbReference type="Gene3D" id="3.30.300.30">
    <property type="match status" value="1"/>
</dbReference>
<dbReference type="PROSITE" id="PS00455">
    <property type="entry name" value="AMP_BINDING"/>
    <property type="match status" value="1"/>
</dbReference>
<dbReference type="Gene3D" id="3.30.559.30">
    <property type="entry name" value="Nonribosomal peptide synthetase, condensation domain"/>
    <property type="match status" value="2"/>
</dbReference>
<dbReference type="NCBIfam" id="TIGR01733">
    <property type="entry name" value="AA-adenyl-dom"/>
    <property type="match status" value="1"/>
</dbReference>
<dbReference type="GO" id="GO:0016874">
    <property type="term" value="F:ligase activity"/>
    <property type="evidence" value="ECO:0007669"/>
    <property type="project" value="UniProtKB-KW"/>
</dbReference>
<evidence type="ECO:0000313" key="7">
    <source>
        <dbReference type="Proteomes" id="UP000184073"/>
    </source>
</evidence>
<name>A0A1L9PDL5_ASPVE</name>
<dbReference type="Pfam" id="PF00668">
    <property type="entry name" value="Condensation"/>
    <property type="match status" value="2"/>
</dbReference>
<evidence type="ECO:0000313" key="6">
    <source>
        <dbReference type="EMBL" id="OJI99582.1"/>
    </source>
</evidence>
<reference evidence="7" key="1">
    <citation type="journal article" date="2017" name="Genome Biol.">
        <title>Comparative genomics reveals high biological diversity and specific adaptations in the industrially and medically important fungal genus Aspergillus.</title>
        <authorList>
            <person name="de Vries R.P."/>
            <person name="Riley R."/>
            <person name="Wiebenga A."/>
            <person name="Aguilar-Osorio G."/>
            <person name="Amillis S."/>
            <person name="Uchima C.A."/>
            <person name="Anderluh G."/>
            <person name="Asadollahi M."/>
            <person name="Askin M."/>
            <person name="Barry K."/>
            <person name="Battaglia E."/>
            <person name="Bayram O."/>
            <person name="Benocci T."/>
            <person name="Braus-Stromeyer S.A."/>
            <person name="Caldana C."/>
            <person name="Canovas D."/>
            <person name="Cerqueira G.C."/>
            <person name="Chen F."/>
            <person name="Chen W."/>
            <person name="Choi C."/>
            <person name="Clum A."/>
            <person name="Dos Santos R.A."/>
            <person name="Damasio A.R."/>
            <person name="Diallinas G."/>
            <person name="Emri T."/>
            <person name="Fekete E."/>
            <person name="Flipphi M."/>
            <person name="Freyberg S."/>
            <person name="Gallo A."/>
            <person name="Gournas C."/>
            <person name="Habgood R."/>
            <person name="Hainaut M."/>
            <person name="Harispe M.L."/>
            <person name="Henrissat B."/>
            <person name="Hilden K.S."/>
            <person name="Hope R."/>
            <person name="Hossain A."/>
            <person name="Karabika E."/>
            <person name="Karaffa L."/>
            <person name="Karanyi Z."/>
            <person name="Krasevec N."/>
            <person name="Kuo A."/>
            <person name="Kusch H."/>
            <person name="LaButti K."/>
            <person name="Lagendijk E.L."/>
            <person name="Lapidus A."/>
            <person name="Levasseur A."/>
            <person name="Lindquist E."/>
            <person name="Lipzen A."/>
            <person name="Logrieco A.F."/>
            <person name="MacCabe A."/>
            <person name="Maekelae M.R."/>
            <person name="Malavazi I."/>
            <person name="Melin P."/>
            <person name="Meyer V."/>
            <person name="Mielnichuk N."/>
            <person name="Miskei M."/>
            <person name="Molnar A.P."/>
            <person name="Mule G."/>
            <person name="Ngan C.Y."/>
            <person name="Orejas M."/>
            <person name="Orosz E."/>
            <person name="Ouedraogo J.P."/>
            <person name="Overkamp K.M."/>
            <person name="Park H.-S."/>
            <person name="Perrone G."/>
            <person name="Piumi F."/>
            <person name="Punt P.J."/>
            <person name="Ram A.F."/>
            <person name="Ramon A."/>
            <person name="Rauscher S."/>
            <person name="Record E."/>
            <person name="Riano-Pachon D.M."/>
            <person name="Robert V."/>
            <person name="Roehrig J."/>
            <person name="Ruller R."/>
            <person name="Salamov A."/>
            <person name="Salih N.S."/>
            <person name="Samson R.A."/>
            <person name="Sandor E."/>
            <person name="Sanguinetti M."/>
            <person name="Schuetze T."/>
            <person name="Sepcic K."/>
            <person name="Shelest E."/>
            <person name="Sherlock G."/>
            <person name="Sophianopoulou V."/>
            <person name="Squina F.M."/>
            <person name="Sun H."/>
            <person name="Susca A."/>
            <person name="Todd R.B."/>
            <person name="Tsang A."/>
            <person name="Unkles S.E."/>
            <person name="van de Wiele N."/>
            <person name="van Rossen-Uffink D."/>
            <person name="Oliveira J.V."/>
            <person name="Vesth T.C."/>
            <person name="Visser J."/>
            <person name="Yu J.-H."/>
            <person name="Zhou M."/>
            <person name="Andersen M.R."/>
            <person name="Archer D.B."/>
            <person name="Baker S.E."/>
            <person name="Benoit I."/>
            <person name="Brakhage A.A."/>
            <person name="Braus G.H."/>
            <person name="Fischer R."/>
            <person name="Frisvad J.C."/>
            <person name="Goldman G.H."/>
            <person name="Houbraken J."/>
            <person name="Oakley B."/>
            <person name="Pocsi I."/>
            <person name="Scazzocchio C."/>
            <person name="Seiboth B."/>
            <person name="vanKuyk P.A."/>
            <person name="Wortman J."/>
            <person name="Dyer P.S."/>
            <person name="Grigoriev I.V."/>
        </authorList>
    </citation>
    <scope>NUCLEOTIDE SEQUENCE [LARGE SCALE GENOMIC DNA]</scope>
    <source>
        <strain evidence="7">CBS 583.65</strain>
    </source>
</reference>
<dbReference type="EMBL" id="KV878127">
    <property type="protein sequence ID" value="OJI99582.1"/>
    <property type="molecule type" value="Genomic_DNA"/>
</dbReference>
<dbReference type="Proteomes" id="UP000184073">
    <property type="component" value="Unassembled WGS sequence"/>
</dbReference>
<dbReference type="CDD" id="cd19534">
    <property type="entry name" value="E_NRPS"/>
    <property type="match status" value="1"/>
</dbReference>
<dbReference type="RefSeq" id="XP_040665345.1">
    <property type="nucleotide sequence ID" value="XM_040814567.1"/>
</dbReference>
<dbReference type="InterPro" id="IPR036736">
    <property type="entry name" value="ACP-like_sf"/>
</dbReference>
<dbReference type="FunFam" id="3.30.300.30:FF:000015">
    <property type="entry name" value="Nonribosomal peptide synthase SidD"/>
    <property type="match status" value="1"/>
</dbReference>
<dbReference type="InterPro" id="IPR042099">
    <property type="entry name" value="ANL_N_sf"/>
</dbReference>
<comment type="similarity">
    <text evidence="4">Belongs to the NRP synthetase family.</text>
</comment>
<dbReference type="InterPro" id="IPR023213">
    <property type="entry name" value="CAT-like_dom_sf"/>
</dbReference>
<dbReference type="PANTHER" id="PTHR45398">
    <property type="match status" value="1"/>
</dbReference>
<proteinExistence type="inferred from homology"/>
<evidence type="ECO:0000256" key="4">
    <source>
        <dbReference type="ARBA" id="ARBA00029454"/>
    </source>
</evidence>
<gene>
    <name evidence="6" type="ORF">ASPVEDRAFT_520462</name>
</gene>
<evidence type="ECO:0000256" key="2">
    <source>
        <dbReference type="ARBA" id="ARBA00022553"/>
    </source>
</evidence>
<dbReference type="OrthoDB" id="416786at2759"/>
<dbReference type="VEuPathDB" id="FungiDB:ASPVEDRAFT_520462"/>
<dbReference type="InterPro" id="IPR045851">
    <property type="entry name" value="AMP-bd_C_sf"/>
</dbReference>
<dbReference type="InterPro" id="IPR009081">
    <property type="entry name" value="PP-bd_ACP"/>
</dbReference>
<dbReference type="Gene3D" id="3.40.50.12780">
    <property type="entry name" value="N-terminal domain of ligase-like"/>
    <property type="match status" value="1"/>
</dbReference>
<dbReference type="Pfam" id="PF00550">
    <property type="entry name" value="PP-binding"/>
    <property type="match status" value="1"/>
</dbReference>
<evidence type="ECO:0000259" key="5">
    <source>
        <dbReference type="PROSITE" id="PS50075"/>
    </source>
</evidence>
<dbReference type="Gene3D" id="1.10.1200.10">
    <property type="entry name" value="ACP-like"/>
    <property type="match status" value="1"/>
</dbReference>
<keyword evidence="7" id="KW-1185">Reference proteome</keyword>
<dbReference type="CDD" id="cd19542">
    <property type="entry name" value="CT_NRPS-like"/>
    <property type="match status" value="1"/>
</dbReference>
<dbReference type="Pfam" id="PF00501">
    <property type="entry name" value="AMP-binding"/>
    <property type="match status" value="1"/>
</dbReference>
<dbReference type="PANTHER" id="PTHR45398:SF1">
    <property type="entry name" value="ENZYME, PUTATIVE (JCVI)-RELATED"/>
    <property type="match status" value="1"/>
</dbReference>
<dbReference type="SUPFAM" id="SSF47336">
    <property type="entry name" value="ACP-like"/>
    <property type="match status" value="1"/>
</dbReference>
<organism evidence="6 7">
    <name type="scientific">Aspergillus versicolor CBS 583.65</name>
    <dbReference type="NCBI Taxonomy" id="1036611"/>
    <lineage>
        <taxon>Eukaryota</taxon>
        <taxon>Fungi</taxon>
        <taxon>Dikarya</taxon>
        <taxon>Ascomycota</taxon>
        <taxon>Pezizomycotina</taxon>
        <taxon>Eurotiomycetes</taxon>
        <taxon>Eurotiomycetidae</taxon>
        <taxon>Eurotiales</taxon>
        <taxon>Aspergillaceae</taxon>
        <taxon>Aspergillus</taxon>
        <taxon>Aspergillus subgen. Nidulantes</taxon>
    </lineage>
</organism>